<gene>
    <name evidence="2" type="ORF">RhiirA1_485824</name>
</gene>
<dbReference type="EMBL" id="LLXH01009498">
    <property type="protein sequence ID" value="PKC50611.1"/>
    <property type="molecule type" value="Genomic_DNA"/>
</dbReference>
<name>A0A2N0QHS6_9GLOM</name>
<dbReference type="AlphaFoldDB" id="A0A2N0QHS6"/>
<dbReference type="Proteomes" id="UP000232688">
    <property type="component" value="Unassembled WGS sequence"/>
</dbReference>
<dbReference type="Pfam" id="PF10551">
    <property type="entry name" value="MULE"/>
    <property type="match status" value="1"/>
</dbReference>
<dbReference type="VEuPathDB" id="FungiDB:FUN_003380"/>
<organism evidence="2 3">
    <name type="scientific">Rhizophagus irregularis</name>
    <dbReference type="NCBI Taxonomy" id="588596"/>
    <lineage>
        <taxon>Eukaryota</taxon>
        <taxon>Fungi</taxon>
        <taxon>Fungi incertae sedis</taxon>
        <taxon>Mucoromycota</taxon>
        <taxon>Glomeromycotina</taxon>
        <taxon>Glomeromycetes</taxon>
        <taxon>Glomerales</taxon>
        <taxon>Glomeraceae</taxon>
        <taxon>Rhizophagus</taxon>
    </lineage>
</organism>
<evidence type="ECO:0000313" key="2">
    <source>
        <dbReference type="EMBL" id="PKC50611.1"/>
    </source>
</evidence>
<protein>
    <recommendedName>
        <fullName evidence="1">MULE transposase domain-containing protein</fullName>
    </recommendedName>
</protein>
<comment type="caution">
    <text evidence="2">The sequence shown here is derived from an EMBL/GenBank/DDBJ whole genome shotgun (WGS) entry which is preliminary data.</text>
</comment>
<reference evidence="2 3" key="1">
    <citation type="submission" date="2017-10" db="EMBL/GenBank/DDBJ databases">
        <title>Extensive intraspecific genome diversity in a model arbuscular mycorrhizal fungus.</title>
        <authorList>
            <person name="Chen E.C.H."/>
            <person name="Morin E."/>
            <person name="Baudet D."/>
            <person name="Noel J."/>
            <person name="Ndikumana S."/>
            <person name="Charron P."/>
            <person name="St-Onge C."/>
            <person name="Giorgi J."/>
            <person name="Grigoriev I.V."/>
            <person name="Roux C."/>
            <person name="Martin F.M."/>
            <person name="Corradi N."/>
        </authorList>
    </citation>
    <scope>NUCLEOTIDE SEQUENCE [LARGE SCALE GENOMIC DNA]</scope>
    <source>
        <strain evidence="2 3">A1</strain>
    </source>
</reference>
<proteinExistence type="predicted"/>
<dbReference type="VEuPathDB" id="FungiDB:RhiirA1_485824"/>
<sequence>MEIIVNSTFKTNQERFELFVVNASCGGYGMPIAYLYLLTCNSTTDAYNDPKNQVNTRVQALREFFTSFRNEGLLPTFILIDKDAGEISAIEKVWSWTVNLQLCYWHLEHAIE</sequence>
<accession>A0A2N0QHS6</accession>
<evidence type="ECO:0000313" key="3">
    <source>
        <dbReference type="Proteomes" id="UP000232688"/>
    </source>
</evidence>
<dbReference type="InterPro" id="IPR018289">
    <property type="entry name" value="MULE_transposase_dom"/>
</dbReference>
<evidence type="ECO:0000259" key="1">
    <source>
        <dbReference type="Pfam" id="PF10551"/>
    </source>
</evidence>
<reference evidence="2 3" key="2">
    <citation type="submission" date="2017-10" db="EMBL/GenBank/DDBJ databases">
        <title>Genome analyses suggest a sexual origin of heterokaryosis in a supposedly ancient asexual fungus.</title>
        <authorList>
            <person name="Corradi N."/>
            <person name="Sedzielewska K."/>
            <person name="Noel J."/>
            <person name="Charron P."/>
            <person name="Farinelli L."/>
            <person name="Marton T."/>
            <person name="Kruger M."/>
            <person name="Pelin A."/>
            <person name="Brachmann A."/>
            <person name="Corradi N."/>
        </authorList>
    </citation>
    <scope>NUCLEOTIDE SEQUENCE [LARGE SCALE GENOMIC DNA]</scope>
    <source>
        <strain evidence="2 3">A1</strain>
    </source>
</reference>
<feature type="domain" description="MULE transposase" evidence="1">
    <location>
        <begin position="5"/>
        <end position="107"/>
    </location>
</feature>